<dbReference type="AlphaFoldDB" id="A0A173SXQ0"/>
<evidence type="ECO:0000256" key="4">
    <source>
        <dbReference type="ARBA" id="ARBA00023263"/>
    </source>
</evidence>
<evidence type="ECO:0000313" key="8">
    <source>
        <dbReference type="Proteomes" id="UP000095591"/>
    </source>
</evidence>
<dbReference type="Proteomes" id="UP000095591">
    <property type="component" value="Unassembled WGS sequence"/>
</dbReference>
<proteinExistence type="inferred from homology"/>
<name>A0A173SXQ0_PARDI</name>
<comment type="subcellular location">
    <subcellularLocation>
        <location evidence="1">Fimbrium</location>
    </subcellularLocation>
</comment>
<reference evidence="7 8" key="1">
    <citation type="submission" date="2015-09" db="EMBL/GenBank/DDBJ databases">
        <authorList>
            <consortium name="Pathogen Informatics"/>
        </authorList>
    </citation>
    <scope>NUCLEOTIDE SEQUENCE [LARGE SCALE GENOMIC DNA]</scope>
    <source>
        <strain evidence="7 8">2789STDY5608872</strain>
    </source>
</reference>
<evidence type="ECO:0000256" key="3">
    <source>
        <dbReference type="ARBA" id="ARBA00022729"/>
    </source>
</evidence>
<dbReference type="Gene3D" id="2.60.40.2580">
    <property type="match status" value="1"/>
</dbReference>
<evidence type="ECO:0000256" key="2">
    <source>
        <dbReference type="ARBA" id="ARBA00006011"/>
    </source>
</evidence>
<feature type="domain" description="Major fimbrial subunit protein N-terminal" evidence="5">
    <location>
        <begin position="51"/>
        <end position="207"/>
    </location>
</feature>
<organism evidence="7 8">
    <name type="scientific">Parabacteroides distasonis</name>
    <dbReference type="NCBI Taxonomy" id="823"/>
    <lineage>
        <taxon>Bacteria</taxon>
        <taxon>Pseudomonadati</taxon>
        <taxon>Bacteroidota</taxon>
        <taxon>Bacteroidia</taxon>
        <taxon>Bacteroidales</taxon>
        <taxon>Tannerellaceae</taxon>
        <taxon>Parabacteroides</taxon>
    </lineage>
</organism>
<dbReference type="GO" id="GO:0009289">
    <property type="term" value="C:pilus"/>
    <property type="evidence" value="ECO:0007669"/>
    <property type="project" value="UniProtKB-SubCell"/>
</dbReference>
<sequence>MLKTISYSHSQIELRNLLFGTMIACAFAACSNEDDPIVGPDQPQTGDVETTLAFAIKGADTKTKAGTQTAAEEKVNNLRVILYTADGSYVASSTTGANEDGVDDKREVQMTVKLPTGVTSYKVLAVANLSTSFADNVGTSLAAMEQGAPFGSSAIESIGLPMSSGVSAAFTVELGKANYYGYSTSEITGYDATKDVIVASDPLPLIRNVARVDLKKVTLDLNASTKEPGYTSIDAQLQLQEVFILHARTKAAAADLTSTPAWWNSATGTWGTIAAQYTASTTDLLSGRNVFEATTTNFENVVGTADTDYKTILSQTIAQNSTTAASQDLSGISFYILENDQTTASREIVVTSEEDAVTKHSHQYATELVIKGKYKVTSATNTSGTYKYAEEVRYWPIKIGIEGVSGTGAGIGSVHRNYIYEITEATIAGPGMKDPTRKEDEPLQLFVKTKVTDWNKVTQAPTIE</sequence>
<evidence type="ECO:0000259" key="5">
    <source>
        <dbReference type="Pfam" id="PF06321"/>
    </source>
</evidence>
<protein>
    <submittedName>
        <fullName evidence="7">Major fimbrial subunit protein (FimA)</fullName>
    </submittedName>
</protein>
<dbReference type="InterPro" id="IPR053878">
    <property type="entry name" value="FimA_C"/>
</dbReference>
<keyword evidence="3" id="KW-0732">Signal</keyword>
<dbReference type="Gene3D" id="2.60.40.3690">
    <property type="match status" value="1"/>
</dbReference>
<dbReference type="RefSeq" id="WP_057319045.1">
    <property type="nucleotide sequence ID" value="NZ_CYXP01000002.1"/>
</dbReference>
<dbReference type="Pfam" id="PF22492">
    <property type="entry name" value="FimA4_C"/>
    <property type="match status" value="1"/>
</dbReference>
<dbReference type="EMBL" id="CYXP01000002">
    <property type="protein sequence ID" value="CUM94970.1"/>
    <property type="molecule type" value="Genomic_DNA"/>
</dbReference>
<keyword evidence="4" id="KW-0281">Fimbrium</keyword>
<gene>
    <name evidence="7" type="ORF">ERS852429_01255</name>
</gene>
<dbReference type="Pfam" id="PF06321">
    <property type="entry name" value="P_gingi_FimA"/>
    <property type="match status" value="1"/>
</dbReference>
<dbReference type="PROSITE" id="PS51257">
    <property type="entry name" value="PROKAR_LIPOPROTEIN"/>
    <property type="match status" value="1"/>
</dbReference>
<comment type="similarity">
    <text evidence="2">Belongs to the bacteroidetes fimbrillin superfamily. FimA/Mfa1 family.</text>
</comment>
<evidence type="ECO:0000313" key="7">
    <source>
        <dbReference type="EMBL" id="CUM94970.1"/>
    </source>
</evidence>
<evidence type="ECO:0000256" key="1">
    <source>
        <dbReference type="ARBA" id="ARBA00004561"/>
    </source>
</evidence>
<dbReference type="InterPro" id="IPR029141">
    <property type="entry name" value="FimA_N"/>
</dbReference>
<feature type="domain" description="Major fimbrium subunit FimA C-terminal" evidence="6">
    <location>
        <begin position="313"/>
        <end position="454"/>
    </location>
</feature>
<accession>A0A173SXQ0</accession>
<evidence type="ECO:0000259" key="6">
    <source>
        <dbReference type="Pfam" id="PF22492"/>
    </source>
</evidence>